<dbReference type="GO" id="GO:0015833">
    <property type="term" value="P:peptide transport"/>
    <property type="evidence" value="ECO:0007669"/>
    <property type="project" value="TreeGrafter"/>
</dbReference>
<dbReference type="InParanoid" id="A0A6M4HB07"/>
<keyword evidence="8" id="KW-1185">Reference proteome</keyword>
<dbReference type="Pfam" id="PF00496">
    <property type="entry name" value="SBP_bac_5"/>
    <property type="match status" value="1"/>
</dbReference>
<dbReference type="KEGG" id="upl:DSM104440_02466"/>
<dbReference type="PANTHER" id="PTHR30290">
    <property type="entry name" value="PERIPLASMIC BINDING COMPONENT OF ABC TRANSPORTER"/>
    <property type="match status" value="1"/>
</dbReference>
<keyword evidence="3" id="KW-0813">Transport</keyword>
<comment type="similarity">
    <text evidence="2">Belongs to the bacterial solute-binding protein 5 family.</text>
</comment>
<evidence type="ECO:0000256" key="4">
    <source>
        <dbReference type="ARBA" id="ARBA00022729"/>
    </source>
</evidence>
<proteinExistence type="inferred from homology"/>
<feature type="signal peptide" evidence="5">
    <location>
        <begin position="1"/>
        <end position="27"/>
    </location>
</feature>
<dbReference type="GO" id="GO:0043190">
    <property type="term" value="C:ATP-binding cassette (ABC) transporter complex"/>
    <property type="evidence" value="ECO:0007669"/>
    <property type="project" value="InterPro"/>
</dbReference>
<dbReference type="InterPro" id="IPR000914">
    <property type="entry name" value="SBP_5_dom"/>
</dbReference>
<dbReference type="RefSeq" id="WP_171163103.1">
    <property type="nucleotide sequence ID" value="NZ_CP053073.1"/>
</dbReference>
<sequence>MNSQRFFVSLLTCAVLALGSASATVAAAEKKVLRFAFRTAETGFDPARIDDRYSVGVCENIYEGLLTYDYLARPVKLVPLTAEAIPEPEENGTRYTFRIRPGIYFADDPAFKGVKRELVAKDIEYSIKRFRDPKNRSQYEWLFENKLVGLDELTEKAKKSGAFDYEARVEGLEVRGKYTISFKLKEPDYNFLYVLAMPNVVPVAREVIEMYGGDTHAHPVGTGPYVLKEWTRRSKIVLEKNPTYRGHVLETKYADPADEWDQRAIEALKGKTLPAIDRVEIYPIEDEQPRFLAFLNKEHDIMDETPFSFIHQVLPNGKLAPNLAKEGVRVFREQQPELTYDVFNTRDTIGTKENPKDNPVGGYTPEKVALRRAMVLAHDRGREIEIVRKGQAIPAQSPVGPGVVGYDPNFRATAQDYDPSKAKALLDMFGYVDKDGDGWRDLPDGKPLVIQYKYNAGSQETRQLAALWNKSMADVGIRLEAVAVQFADLLKDRKVGNYMFSGTAWIADYPDAQNFLQLLYGPNGGQSNDSFFKLPEYDRLYDKAASLPDSPERNAIYREMNRLVLAYAPWRLGVHRLFNHLQYPWVKGYKKHPILYTNFKYLDLDVAAQQVAMK</sequence>
<evidence type="ECO:0000256" key="1">
    <source>
        <dbReference type="ARBA" id="ARBA00004196"/>
    </source>
</evidence>
<dbReference type="GO" id="GO:1904680">
    <property type="term" value="F:peptide transmembrane transporter activity"/>
    <property type="evidence" value="ECO:0007669"/>
    <property type="project" value="TreeGrafter"/>
</dbReference>
<evidence type="ECO:0000256" key="2">
    <source>
        <dbReference type="ARBA" id="ARBA00005695"/>
    </source>
</evidence>
<keyword evidence="4 5" id="KW-0732">Signal</keyword>
<reference evidence="7 8" key="1">
    <citation type="submission" date="2020-04" db="EMBL/GenBank/DDBJ databases">
        <title>Usitatibacter rugosus gen. nov., sp. nov. and Usitatibacter palustris sp. nov., novel members of Usitatibacteraceae fam. nov. within the order Nitrosomonadales isolated from soil.</title>
        <authorList>
            <person name="Huber K.J."/>
            <person name="Neumann-Schaal M."/>
            <person name="Geppert A."/>
            <person name="Luckner M."/>
            <person name="Wanner G."/>
            <person name="Overmann J."/>
        </authorList>
    </citation>
    <scope>NUCLEOTIDE SEQUENCE [LARGE SCALE GENOMIC DNA]</scope>
    <source>
        <strain evidence="7 8">Swamp67</strain>
    </source>
</reference>
<gene>
    <name evidence="7" type="primary">hbpA_4</name>
    <name evidence="7" type="ORF">DSM104440_02466</name>
</gene>
<name>A0A6M4HB07_9PROT</name>
<dbReference type="PIRSF" id="PIRSF002741">
    <property type="entry name" value="MppA"/>
    <property type="match status" value="1"/>
</dbReference>
<feature type="domain" description="Solute-binding protein family 5" evidence="6">
    <location>
        <begin position="76"/>
        <end position="525"/>
    </location>
</feature>
<accession>A0A6M4HB07</accession>
<feature type="chain" id="PRO_5026941699" evidence="5">
    <location>
        <begin position="28"/>
        <end position="614"/>
    </location>
</feature>
<dbReference type="Gene3D" id="3.10.105.10">
    <property type="entry name" value="Dipeptide-binding Protein, Domain 3"/>
    <property type="match status" value="1"/>
</dbReference>
<evidence type="ECO:0000313" key="8">
    <source>
        <dbReference type="Proteomes" id="UP000503096"/>
    </source>
</evidence>
<dbReference type="AlphaFoldDB" id="A0A6M4HB07"/>
<organism evidence="7 8">
    <name type="scientific">Usitatibacter palustris</name>
    <dbReference type="NCBI Taxonomy" id="2732487"/>
    <lineage>
        <taxon>Bacteria</taxon>
        <taxon>Pseudomonadati</taxon>
        <taxon>Pseudomonadota</taxon>
        <taxon>Betaproteobacteria</taxon>
        <taxon>Nitrosomonadales</taxon>
        <taxon>Usitatibacteraceae</taxon>
        <taxon>Usitatibacter</taxon>
    </lineage>
</organism>
<comment type="subcellular location">
    <subcellularLocation>
        <location evidence="1">Cell envelope</location>
    </subcellularLocation>
</comment>
<dbReference type="InterPro" id="IPR030678">
    <property type="entry name" value="Peptide/Ni-bd"/>
</dbReference>
<dbReference type="Gene3D" id="3.40.190.10">
    <property type="entry name" value="Periplasmic binding protein-like II"/>
    <property type="match status" value="1"/>
</dbReference>
<evidence type="ECO:0000256" key="3">
    <source>
        <dbReference type="ARBA" id="ARBA00022448"/>
    </source>
</evidence>
<dbReference type="InterPro" id="IPR039424">
    <property type="entry name" value="SBP_5"/>
</dbReference>
<dbReference type="PANTHER" id="PTHR30290:SF10">
    <property type="entry name" value="PERIPLASMIC OLIGOPEPTIDE-BINDING PROTEIN-RELATED"/>
    <property type="match status" value="1"/>
</dbReference>
<dbReference type="SUPFAM" id="SSF53850">
    <property type="entry name" value="Periplasmic binding protein-like II"/>
    <property type="match status" value="1"/>
</dbReference>
<protein>
    <submittedName>
        <fullName evidence="7">Heme-binding protein A</fullName>
    </submittedName>
</protein>
<evidence type="ECO:0000256" key="5">
    <source>
        <dbReference type="SAM" id="SignalP"/>
    </source>
</evidence>
<dbReference type="Proteomes" id="UP000503096">
    <property type="component" value="Chromosome"/>
</dbReference>
<evidence type="ECO:0000313" key="7">
    <source>
        <dbReference type="EMBL" id="QJR15644.1"/>
    </source>
</evidence>
<dbReference type="EMBL" id="CP053073">
    <property type="protein sequence ID" value="QJR15644.1"/>
    <property type="molecule type" value="Genomic_DNA"/>
</dbReference>
<dbReference type="Gene3D" id="3.90.76.10">
    <property type="entry name" value="Dipeptide-binding Protein, Domain 1"/>
    <property type="match status" value="1"/>
</dbReference>
<evidence type="ECO:0000259" key="6">
    <source>
        <dbReference type="Pfam" id="PF00496"/>
    </source>
</evidence>
<dbReference type="GO" id="GO:0030288">
    <property type="term" value="C:outer membrane-bounded periplasmic space"/>
    <property type="evidence" value="ECO:0007669"/>
    <property type="project" value="UniProtKB-ARBA"/>
</dbReference>